<sequence length="225" mass="25710">MGKEYSKREGVDYTEVSEPVARMDTVRMIISMAALNGFKIYQMDVKSAFLHGELVENVLVDQHQEYEKKCKEHLVYKLKNALYGLKQAPRAWYSKIETHFNKKVFKKCDSEQTLFTKISVEGDTENKKSTGEYVFILSSGAFAWSSKKQPIVTLSTSEAEFVAATISQPLSKNPVMHGRSKHIDVRYHFLRDLSRDVTIALIKCPSEVQVADIMTKPLNTETFQK</sequence>
<accession>A0AAV3R8T1</accession>
<proteinExistence type="predicted"/>
<evidence type="ECO:0000313" key="2">
    <source>
        <dbReference type="EMBL" id="GAA0171303.1"/>
    </source>
</evidence>
<dbReference type="EMBL" id="BAABME010025001">
    <property type="protein sequence ID" value="GAA0171303.1"/>
    <property type="molecule type" value="Genomic_DNA"/>
</dbReference>
<reference evidence="2 3" key="1">
    <citation type="submission" date="2024-01" db="EMBL/GenBank/DDBJ databases">
        <title>The complete chloroplast genome sequence of Lithospermum erythrorhizon: insights into the phylogenetic relationship among Boraginaceae species and the maternal lineages of purple gromwells.</title>
        <authorList>
            <person name="Okada T."/>
            <person name="Watanabe K."/>
        </authorList>
    </citation>
    <scope>NUCLEOTIDE SEQUENCE [LARGE SCALE GENOMIC DNA]</scope>
</reference>
<dbReference type="PANTHER" id="PTHR11439">
    <property type="entry name" value="GAG-POL-RELATED RETROTRANSPOSON"/>
    <property type="match status" value="1"/>
</dbReference>
<evidence type="ECO:0000259" key="1">
    <source>
        <dbReference type="Pfam" id="PF07727"/>
    </source>
</evidence>
<organism evidence="2 3">
    <name type="scientific">Lithospermum erythrorhizon</name>
    <name type="common">Purple gromwell</name>
    <name type="synonym">Lithospermum officinale var. erythrorhizon</name>
    <dbReference type="NCBI Taxonomy" id="34254"/>
    <lineage>
        <taxon>Eukaryota</taxon>
        <taxon>Viridiplantae</taxon>
        <taxon>Streptophyta</taxon>
        <taxon>Embryophyta</taxon>
        <taxon>Tracheophyta</taxon>
        <taxon>Spermatophyta</taxon>
        <taxon>Magnoliopsida</taxon>
        <taxon>eudicotyledons</taxon>
        <taxon>Gunneridae</taxon>
        <taxon>Pentapetalae</taxon>
        <taxon>asterids</taxon>
        <taxon>lamiids</taxon>
        <taxon>Boraginales</taxon>
        <taxon>Boraginaceae</taxon>
        <taxon>Boraginoideae</taxon>
        <taxon>Lithospermeae</taxon>
        <taxon>Lithospermum</taxon>
    </lineage>
</organism>
<dbReference type="AlphaFoldDB" id="A0AAV3R8T1"/>
<comment type="caution">
    <text evidence="2">The sequence shown here is derived from an EMBL/GenBank/DDBJ whole genome shotgun (WGS) entry which is preliminary data.</text>
</comment>
<name>A0AAV3R8T1_LITER</name>
<gene>
    <name evidence="2" type="ORF">LIER_41127</name>
</gene>
<dbReference type="CDD" id="cd09272">
    <property type="entry name" value="RNase_HI_RT_Ty1"/>
    <property type="match status" value="1"/>
</dbReference>
<feature type="domain" description="Reverse transcriptase Ty1/copia-type" evidence="1">
    <location>
        <begin position="3"/>
        <end position="120"/>
    </location>
</feature>
<dbReference type="Proteomes" id="UP001454036">
    <property type="component" value="Unassembled WGS sequence"/>
</dbReference>
<dbReference type="InterPro" id="IPR013103">
    <property type="entry name" value="RVT_2"/>
</dbReference>
<protein>
    <recommendedName>
        <fullName evidence="1">Reverse transcriptase Ty1/copia-type domain-containing protein</fullName>
    </recommendedName>
</protein>
<dbReference type="PANTHER" id="PTHR11439:SF517">
    <property type="entry name" value="CYSTEINE-RICH RLK (RECEPTOR-LIKE PROTEIN KINASE) 8"/>
    <property type="match status" value="1"/>
</dbReference>
<keyword evidence="3" id="KW-1185">Reference proteome</keyword>
<dbReference type="Pfam" id="PF07727">
    <property type="entry name" value="RVT_2"/>
    <property type="match status" value="1"/>
</dbReference>
<evidence type="ECO:0000313" key="3">
    <source>
        <dbReference type="Proteomes" id="UP001454036"/>
    </source>
</evidence>